<dbReference type="eggNOG" id="ENOG502RVJ4">
    <property type="taxonomic scope" value="Eukaryota"/>
</dbReference>
<feature type="transmembrane region" description="Helical" evidence="7">
    <location>
        <begin position="937"/>
        <end position="955"/>
    </location>
</feature>
<organism evidence="8 9">
    <name type="scientific">Phytophthora ramorum</name>
    <name type="common">Sudden oak death agent</name>
    <dbReference type="NCBI Taxonomy" id="164328"/>
    <lineage>
        <taxon>Eukaryota</taxon>
        <taxon>Sar</taxon>
        <taxon>Stramenopiles</taxon>
        <taxon>Oomycota</taxon>
        <taxon>Peronosporomycetes</taxon>
        <taxon>Peronosporales</taxon>
        <taxon>Peronosporaceae</taxon>
        <taxon>Phytophthora</taxon>
    </lineage>
</organism>
<feature type="transmembrane region" description="Helical" evidence="7">
    <location>
        <begin position="848"/>
        <end position="875"/>
    </location>
</feature>
<feature type="transmembrane region" description="Helical" evidence="7">
    <location>
        <begin position="67"/>
        <end position="88"/>
    </location>
</feature>
<comment type="subcellular location">
    <subcellularLocation>
        <location evidence="1">Membrane</location>
        <topology evidence="1">Multi-pass membrane protein</topology>
    </subcellularLocation>
</comment>
<dbReference type="GO" id="GO:0008517">
    <property type="term" value="F:folic acid transmembrane transporter activity"/>
    <property type="evidence" value="ECO:0000318"/>
    <property type="project" value="GO_Central"/>
</dbReference>
<evidence type="ECO:0000256" key="2">
    <source>
        <dbReference type="ARBA" id="ARBA00007015"/>
    </source>
</evidence>
<evidence type="ECO:0000256" key="3">
    <source>
        <dbReference type="ARBA" id="ARBA00022448"/>
    </source>
</evidence>
<evidence type="ECO:0000256" key="6">
    <source>
        <dbReference type="ARBA" id="ARBA00023136"/>
    </source>
</evidence>
<dbReference type="Proteomes" id="UP000005238">
    <property type="component" value="Unassembled WGS sequence"/>
</dbReference>
<accession>H3H5L9</accession>
<evidence type="ECO:0000256" key="4">
    <source>
        <dbReference type="ARBA" id="ARBA00022692"/>
    </source>
</evidence>
<dbReference type="HOGENOM" id="CLU_304520_0_0_1"/>
<feature type="transmembrane region" description="Helical" evidence="7">
    <location>
        <begin position="495"/>
        <end position="515"/>
    </location>
</feature>
<sequence>MTWFRAKRASDMKATDRVSMGLVKSVYSEYENVKTPQTPREVESGTAGALRGGGAPNLFTEQHVGLVMQYAAVGLVYGVLPSTIYPFMQAYLHASGAQVVTASTLVVLPWSFKVFYGVLSDCFPLFGYRRRPYMIMGRVGEPYFLEPSDRHVSPNDYTTEIEARLNRSAASEGGIYVTYMMFAAFGYVLSDVCADGVVVELAQREPLAERGRTQSTIYATRTFAATVGQILTGVAFNGAEYGGSFDFSLTFPQLMLVLAVCVAPIIPVTWLYIEESTKSPVRFSSYVSELCGIFANFSYTAGSPIQLFMVGVTPINNTISDILGSAVFMAGIMLTGKYGLAWNWRTMTVLTGAIVIAVDAVCTFVTVWDVYRSQWLWLGLPIAVNVPAGISFLIGTFVTVELVGEGHEGAMYGLLTTVANLSAPFATTLTKVVDNSLWDLSNERVQVDDYAVRRDITGAVLLMYVKTPDPASLEGGALRAGEVPSLTSKDSIGLLFQYAVVGINYGLLPATVYPFLQQYLNATGSQVTTASTLVILPWSFKAFYGILSDCVPIYGYRRKSWMLVGWTICLAMLIVMAVSPAGDPYYTVPSDRDVNPADYTAEIEARINFNAGSQAGKYVMLMFFAAFGYVLAVVCADSIVVDFAQREPIERRGKTQSAIYAVRTVFVILGQLLVGFCFNGEEYGGDFDFSLTFPQLMTIVAVITAPILPITWFFVNEEKKPRIEFKHYISELWKLVQKRAVYQVIFYQFFQNVFSSISYTASSPVQSYMVGVTPINNTISEILSNVMFMAGIMATSRWGLHWSWRKMIILTGVFVVIVDGFTTFITIWDVFRSQWFWLGLPMAVQLPYGVGWLIANFVIVELSGVGNEGVIYGLITMPLNLTTARIQADDTSIRTDLSYAVSIMYGMTIFSWVFLVFLPRQKEETQELLRTGGSSKILGGLTLGYVLFALVWSLMTNIMAMYESTSCLIIAGGKGC</sequence>
<reference evidence="9" key="1">
    <citation type="journal article" date="2006" name="Science">
        <title>Phytophthora genome sequences uncover evolutionary origins and mechanisms of pathogenesis.</title>
        <authorList>
            <person name="Tyler B.M."/>
            <person name="Tripathy S."/>
            <person name="Zhang X."/>
            <person name="Dehal P."/>
            <person name="Jiang R.H."/>
            <person name="Aerts A."/>
            <person name="Arredondo F.D."/>
            <person name="Baxter L."/>
            <person name="Bensasson D."/>
            <person name="Beynon J.L."/>
            <person name="Chapman J."/>
            <person name="Damasceno C.M."/>
            <person name="Dorrance A.E."/>
            <person name="Dou D."/>
            <person name="Dickerman A.W."/>
            <person name="Dubchak I.L."/>
            <person name="Garbelotto M."/>
            <person name="Gijzen M."/>
            <person name="Gordon S.G."/>
            <person name="Govers F."/>
            <person name="Grunwald N.J."/>
            <person name="Huang W."/>
            <person name="Ivors K.L."/>
            <person name="Jones R.W."/>
            <person name="Kamoun S."/>
            <person name="Krampis K."/>
            <person name="Lamour K.H."/>
            <person name="Lee M.K."/>
            <person name="McDonald W.H."/>
            <person name="Medina M."/>
            <person name="Meijer H.J."/>
            <person name="Nordberg E.K."/>
            <person name="Maclean D.J."/>
            <person name="Ospina-Giraldo M.D."/>
            <person name="Morris P.F."/>
            <person name="Phuntumart V."/>
            <person name="Putnam N.H."/>
            <person name="Rash S."/>
            <person name="Rose J.K."/>
            <person name="Sakihama Y."/>
            <person name="Salamov A.A."/>
            <person name="Savidor A."/>
            <person name="Scheuring C.F."/>
            <person name="Smith B.M."/>
            <person name="Sobral B.W."/>
            <person name="Terry A."/>
            <person name="Torto-Alalibo T.A."/>
            <person name="Win J."/>
            <person name="Xu Z."/>
            <person name="Zhang H."/>
            <person name="Grigoriev I.V."/>
            <person name="Rokhsar D.S."/>
            <person name="Boore J.L."/>
        </authorList>
    </citation>
    <scope>NUCLEOTIDE SEQUENCE [LARGE SCALE GENOMIC DNA]</scope>
    <source>
        <strain evidence="9">Pr102</strain>
    </source>
</reference>
<comment type="similarity">
    <text evidence="2">Belongs to the major facilitator superfamily. Folate-biopterin transporter (TC 2.A.71) family.</text>
</comment>
<feature type="transmembrane region" description="Helical" evidence="7">
    <location>
        <begin position="896"/>
        <end position="917"/>
    </location>
</feature>
<feature type="transmembrane region" description="Helical" evidence="7">
    <location>
        <begin position="696"/>
        <end position="715"/>
    </location>
</feature>
<dbReference type="VEuPathDB" id="FungiDB:KRP23_6513"/>
<dbReference type="InterPro" id="IPR036259">
    <property type="entry name" value="MFS_trans_sf"/>
</dbReference>
<dbReference type="GO" id="GO:0098838">
    <property type="term" value="P:folate transmembrane transport"/>
    <property type="evidence" value="ECO:0000318"/>
    <property type="project" value="GO_Central"/>
</dbReference>
<evidence type="ECO:0000256" key="1">
    <source>
        <dbReference type="ARBA" id="ARBA00004141"/>
    </source>
</evidence>
<evidence type="ECO:0000313" key="8">
    <source>
        <dbReference type="EnsemblProtists" id="Phyra85937"/>
    </source>
</evidence>
<evidence type="ECO:0000256" key="7">
    <source>
        <dbReference type="SAM" id="Phobius"/>
    </source>
</evidence>
<dbReference type="PANTHER" id="PTHR31585">
    <property type="entry name" value="FOLATE-BIOPTERIN TRANSPORTER 1, CHLOROPLASTIC"/>
    <property type="match status" value="1"/>
</dbReference>
<dbReference type="VEuPathDB" id="FungiDB:KRP22_14034"/>
<protein>
    <recommendedName>
        <fullName evidence="10">Folate-Biopterin Transporter (FBT) Family</fullName>
    </recommendedName>
</protein>
<name>H3H5L9_PHYRM</name>
<dbReference type="GO" id="GO:0016020">
    <property type="term" value="C:membrane"/>
    <property type="evidence" value="ECO:0007669"/>
    <property type="project" value="UniProtKB-SubCell"/>
</dbReference>
<dbReference type="AlphaFoldDB" id="H3H5L9"/>
<keyword evidence="9" id="KW-1185">Reference proteome</keyword>
<dbReference type="Pfam" id="PF03092">
    <property type="entry name" value="BT1"/>
    <property type="match status" value="2"/>
</dbReference>
<feature type="transmembrane region" description="Helical" evidence="7">
    <location>
        <begin position="618"/>
        <end position="636"/>
    </location>
</feature>
<feature type="transmembrane region" description="Helical" evidence="7">
    <location>
        <begin position="375"/>
        <end position="398"/>
    </location>
</feature>
<keyword evidence="4 7" id="KW-0812">Transmembrane</keyword>
<dbReference type="EMBL" id="DS566372">
    <property type="status" value="NOT_ANNOTATED_CDS"/>
    <property type="molecule type" value="Genomic_DNA"/>
</dbReference>
<keyword evidence="5 7" id="KW-1133">Transmembrane helix</keyword>
<feature type="transmembrane region" description="Helical" evidence="7">
    <location>
        <begin position="740"/>
        <end position="762"/>
    </location>
</feature>
<dbReference type="InterPro" id="IPR039309">
    <property type="entry name" value="BT1"/>
</dbReference>
<feature type="transmembrane region" description="Helical" evidence="7">
    <location>
        <begin position="807"/>
        <end position="828"/>
    </location>
</feature>
<feature type="transmembrane region" description="Helical" evidence="7">
    <location>
        <begin position="657"/>
        <end position="676"/>
    </location>
</feature>
<evidence type="ECO:0000256" key="5">
    <source>
        <dbReference type="ARBA" id="ARBA00022989"/>
    </source>
</evidence>
<reference evidence="8" key="2">
    <citation type="submission" date="2015-06" db="UniProtKB">
        <authorList>
            <consortium name="EnsemblProtists"/>
        </authorList>
    </citation>
    <scope>IDENTIFICATION</scope>
    <source>
        <strain evidence="8">Pr102</strain>
    </source>
</reference>
<feature type="transmembrane region" description="Helical" evidence="7">
    <location>
        <begin position="322"/>
        <end position="341"/>
    </location>
</feature>
<dbReference type="Gene3D" id="1.20.1250.20">
    <property type="entry name" value="MFS general substrate transporter like domains"/>
    <property type="match status" value="2"/>
</dbReference>
<dbReference type="PANTHER" id="PTHR31585:SF5">
    <property type="entry name" value="RNA-BINDING S4 DOMAIN-CONTAINING PROTEIN"/>
    <property type="match status" value="1"/>
</dbReference>
<feature type="transmembrane region" description="Helical" evidence="7">
    <location>
        <begin position="347"/>
        <end position="368"/>
    </location>
</feature>
<evidence type="ECO:0000313" key="9">
    <source>
        <dbReference type="Proteomes" id="UP000005238"/>
    </source>
</evidence>
<dbReference type="InParanoid" id="H3H5L9"/>
<keyword evidence="3" id="KW-0813">Transport</keyword>
<keyword evidence="6 7" id="KW-0472">Membrane</keyword>
<dbReference type="SUPFAM" id="SSF103473">
    <property type="entry name" value="MFS general substrate transporter"/>
    <property type="match status" value="2"/>
</dbReference>
<dbReference type="EnsemblProtists" id="Phyra85937">
    <property type="protein sequence ID" value="Phyra85937"/>
    <property type="gene ID" value="Phyra85937"/>
</dbReference>
<evidence type="ECO:0008006" key="10">
    <source>
        <dbReference type="Google" id="ProtNLM"/>
    </source>
</evidence>
<feature type="transmembrane region" description="Helical" evidence="7">
    <location>
        <begin position="108"/>
        <end position="128"/>
    </location>
</feature>
<feature type="transmembrane region" description="Helical" evidence="7">
    <location>
        <begin position="563"/>
        <end position="582"/>
    </location>
</feature>
<feature type="transmembrane region" description="Helical" evidence="7">
    <location>
        <begin position="535"/>
        <end position="556"/>
    </location>
</feature>
<feature type="transmembrane region" description="Helical" evidence="7">
    <location>
        <begin position="782"/>
        <end position="800"/>
    </location>
</feature>
<feature type="transmembrane region" description="Helical" evidence="7">
    <location>
        <begin position="254"/>
        <end position="273"/>
    </location>
</feature>
<proteinExistence type="inferred from homology"/>
<feature type="transmembrane region" description="Helical" evidence="7">
    <location>
        <begin position="293"/>
        <end position="315"/>
    </location>
</feature>